<protein>
    <submittedName>
        <fullName evidence="1">Uncharacterized protein</fullName>
    </submittedName>
</protein>
<feature type="non-terminal residue" evidence="1">
    <location>
        <position position="1"/>
    </location>
</feature>
<reference evidence="1" key="1">
    <citation type="journal article" date="2021" name="Genome Biol. Evol.">
        <title>A High-Quality Reference Genome for a Parasitic Bivalve with Doubly Uniparental Inheritance (Bivalvia: Unionida).</title>
        <authorList>
            <person name="Smith C.H."/>
        </authorList>
    </citation>
    <scope>NUCLEOTIDE SEQUENCE</scope>
    <source>
        <strain evidence="1">CHS0354</strain>
    </source>
</reference>
<gene>
    <name evidence="1" type="ORF">CHS0354_009037</name>
</gene>
<name>A0AAE0WDV4_9BIVA</name>
<keyword evidence="2" id="KW-1185">Reference proteome</keyword>
<evidence type="ECO:0000313" key="2">
    <source>
        <dbReference type="Proteomes" id="UP001195483"/>
    </source>
</evidence>
<dbReference type="EMBL" id="JAEAOA010000587">
    <property type="protein sequence ID" value="KAK3610589.1"/>
    <property type="molecule type" value="Genomic_DNA"/>
</dbReference>
<reference evidence="1" key="2">
    <citation type="journal article" date="2021" name="Genome Biol. Evol.">
        <title>Developing a high-quality reference genome for a parasitic bivalve with doubly uniparental inheritance (Bivalvia: Unionida).</title>
        <authorList>
            <person name="Smith C.H."/>
        </authorList>
    </citation>
    <scope>NUCLEOTIDE SEQUENCE</scope>
    <source>
        <strain evidence="1">CHS0354</strain>
        <tissue evidence="1">Mantle</tissue>
    </source>
</reference>
<dbReference type="Proteomes" id="UP001195483">
    <property type="component" value="Unassembled WGS sequence"/>
</dbReference>
<evidence type="ECO:0000313" key="1">
    <source>
        <dbReference type="EMBL" id="KAK3610589.1"/>
    </source>
</evidence>
<organism evidence="1 2">
    <name type="scientific">Potamilus streckersoni</name>
    <dbReference type="NCBI Taxonomy" id="2493646"/>
    <lineage>
        <taxon>Eukaryota</taxon>
        <taxon>Metazoa</taxon>
        <taxon>Spiralia</taxon>
        <taxon>Lophotrochozoa</taxon>
        <taxon>Mollusca</taxon>
        <taxon>Bivalvia</taxon>
        <taxon>Autobranchia</taxon>
        <taxon>Heteroconchia</taxon>
        <taxon>Palaeoheterodonta</taxon>
        <taxon>Unionida</taxon>
        <taxon>Unionoidea</taxon>
        <taxon>Unionidae</taxon>
        <taxon>Ambleminae</taxon>
        <taxon>Lampsilini</taxon>
        <taxon>Potamilus</taxon>
    </lineage>
</organism>
<proteinExistence type="predicted"/>
<sequence length="79" mass="9085">TYLYVIKNAEADSLTGFMNPKTFYAQDDLMEMFLDKDGSVSEVLKSEPYDSFYITDVLRYHESERSPVTFLKSKIGQAV</sequence>
<feature type="non-terminal residue" evidence="1">
    <location>
        <position position="79"/>
    </location>
</feature>
<reference evidence="1" key="3">
    <citation type="submission" date="2023-05" db="EMBL/GenBank/DDBJ databases">
        <authorList>
            <person name="Smith C.H."/>
        </authorList>
    </citation>
    <scope>NUCLEOTIDE SEQUENCE</scope>
    <source>
        <strain evidence="1">CHS0354</strain>
        <tissue evidence="1">Mantle</tissue>
    </source>
</reference>
<dbReference type="AlphaFoldDB" id="A0AAE0WDV4"/>
<accession>A0AAE0WDV4</accession>
<comment type="caution">
    <text evidence="1">The sequence shown here is derived from an EMBL/GenBank/DDBJ whole genome shotgun (WGS) entry which is preliminary data.</text>
</comment>